<sequence length="68" mass="7398">MTAPFFTYAPDPEATPPVEYHRLGEPALPVVVWMRPRRRHGRALLLTRAAIAAVVVAFAVVQVMGAAS</sequence>
<organism evidence="2 3">
    <name type="scientific">Brevundimonas vancanneytii</name>
    <dbReference type="NCBI Taxonomy" id="1325724"/>
    <lineage>
        <taxon>Bacteria</taxon>
        <taxon>Pseudomonadati</taxon>
        <taxon>Pseudomonadota</taxon>
        <taxon>Alphaproteobacteria</taxon>
        <taxon>Caulobacterales</taxon>
        <taxon>Caulobacteraceae</taxon>
        <taxon>Brevundimonas</taxon>
    </lineage>
</organism>
<keyword evidence="1" id="KW-0812">Transmembrane</keyword>
<protein>
    <submittedName>
        <fullName evidence="2">Uncharacterized protein</fullName>
    </submittedName>
</protein>
<dbReference type="Proteomes" id="UP000309952">
    <property type="component" value="Chromosome"/>
</dbReference>
<feature type="transmembrane region" description="Helical" evidence="1">
    <location>
        <begin position="43"/>
        <end position="65"/>
    </location>
</feature>
<dbReference type="KEGG" id="bvy:NCTC9239_01245"/>
<dbReference type="RefSeq" id="WP_138141215.1">
    <property type="nucleotide sequence ID" value="NZ_LR588407.1"/>
</dbReference>
<gene>
    <name evidence="2" type="ORF">NCTC9239_01245</name>
</gene>
<evidence type="ECO:0000313" key="2">
    <source>
        <dbReference type="EMBL" id="VTO13999.1"/>
    </source>
</evidence>
<dbReference type="AlphaFoldDB" id="A0A4P1K3M2"/>
<dbReference type="EMBL" id="LR588407">
    <property type="protein sequence ID" value="VTO13999.1"/>
    <property type="molecule type" value="Genomic_DNA"/>
</dbReference>
<accession>A0A4P1K3M2</accession>
<proteinExistence type="predicted"/>
<reference evidence="2 3" key="1">
    <citation type="submission" date="2019-04" db="EMBL/GenBank/DDBJ databases">
        <authorList>
            <consortium name="Pathogen Informatics"/>
        </authorList>
    </citation>
    <scope>NUCLEOTIDE SEQUENCE [LARGE SCALE GENOMIC DNA]</scope>
    <source>
        <strain evidence="2 3">NCTC9239</strain>
    </source>
</reference>
<evidence type="ECO:0000256" key="1">
    <source>
        <dbReference type="SAM" id="Phobius"/>
    </source>
</evidence>
<keyword evidence="1" id="KW-0472">Membrane</keyword>
<keyword evidence="3" id="KW-1185">Reference proteome</keyword>
<name>A0A4P1K3M2_9CAUL</name>
<keyword evidence="1" id="KW-1133">Transmembrane helix</keyword>
<evidence type="ECO:0000313" key="3">
    <source>
        <dbReference type="Proteomes" id="UP000309952"/>
    </source>
</evidence>